<proteinExistence type="predicted"/>
<dbReference type="EMBL" id="JARJCM010000159">
    <property type="protein sequence ID" value="KAJ7025125.1"/>
    <property type="molecule type" value="Genomic_DNA"/>
</dbReference>
<feature type="transmembrane region" description="Helical" evidence="1">
    <location>
        <begin position="12"/>
        <end position="32"/>
    </location>
</feature>
<protein>
    <submittedName>
        <fullName evidence="2">Uncharacterized protein</fullName>
    </submittedName>
</protein>
<dbReference type="AlphaFoldDB" id="A0AAD6SCT4"/>
<accession>A0AAD6SCT4</accession>
<sequence>MAAERNRGKQWRVVPWVSLTSVWQLFSGNFLAGPRFPVSIEQSLISESNLRSTLLVHLFLFYALFPCLLTILP</sequence>
<evidence type="ECO:0000313" key="2">
    <source>
        <dbReference type="EMBL" id="KAJ7025125.1"/>
    </source>
</evidence>
<reference evidence="2" key="1">
    <citation type="submission" date="2023-03" db="EMBL/GenBank/DDBJ databases">
        <title>Massive genome expansion in bonnet fungi (Mycena s.s.) driven by repeated elements and novel gene families across ecological guilds.</title>
        <authorList>
            <consortium name="Lawrence Berkeley National Laboratory"/>
            <person name="Harder C.B."/>
            <person name="Miyauchi S."/>
            <person name="Viragh M."/>
            <person name="Kuo A."/>
            <person name="Thoen E."/>
            <person name="Andreopoulos B."/>
            <person name="Lu D."/>
            <person name="Skrede I."/>
            <person name="Drula E."/>
            <person name="Henrissat B."/>
            <person name="Morin E."/>
            <person name="Kohler A."/>
            <person name="Barry K."/>
            <person name="LaButti K."/>
            <person name="Morin E."/>
            <person name="Salamov A."/>
            <person name="Lipzen A."/>
            <person name="Mereny Z."/>
            <person name="Hegedus B."/>
            <person name="Baldrian P."/>
            <person name="Stursova M."/>
            <person name="Weitz H."/>
            <person name="Taylor A."/>
            <person name="Grigoriev I.V."/>
            <person name="Nagy L.G."/>
            <person name="Martin F."/>
            <person name="Kauserud H."/>
        </authorList>
    </citation>
    <scope>NUCLEOTIDE SEQUENCE</scope>
    <source>
        <strain evidence="2">CBHHK200</strain>
    </source>
</reference>
<gene>
    <name evidence="2" type="ORF">C8F04DRAFT_1129779</name>
</gene>
<keyword evidence="1" id="KW-1133">Transmembrane helix</keyword>
<dbReference type="Proteomes" id="UP001218188">
    <property type="component" value="Unassembled WGS sequence"/>
</dbReference>
<organism evidence="2 3">
    <name type="scientific">Mycena alexandri</name>
    <dbReference type="NCBI Taxonomy" id="1745969"/>
    <lineage>
        <taxon>Eukaryota</taxon>
        <taxon>Fungi</taxon>
        <taxon>Dikarya</taxon>
        <taxon>Basidiomycota</taxon>
        <taxon>Agaricomycotina</taxon>
        <taxon>Agaricomycetes</taxon>
        <taxon>Agaricomycetidae</taxon>
        <taxon>Agaricales</taxon>
        <taxon>Marasmiineae</taxon>
        <taxon>Mycenaceae</taxon>
        <taxon>Mycena</taxon>
    </lineage>
</organism>
<comment type="caution">
    <text evidence="2">The sequence shown here is derived from an EMBL/GenBank/DDBJ whole genome shotgun (WGS) entry which is preliminary data.</text>
</comment>
<evidence type="ECO:0000256" key="1">
    <source>
        <dbReference type="SAM" id="Phobius"/>
    </source>
</evidence>
<keyword evidence="1" id="KW-0812">Transmembrane</keyword>
<feature type="transmembrane region" description="Helical" evidence="1">
    <location>
        <begin position="52"/>
        <end position="72"/>
    </location>
</feature>
<name>A0AAD6SCT4_9AGAR</name>
<evidence type="ECO:0000313" key="3">
    <source>
        <dbReference type="Proteomes" id="UP001218188"/>
    </source>
</evidence>
<keyword evidence="3" id="KW-1185">Reference proteome</keyword>
<keyword evidence="1" id="KW-0472">Membrane</keyword>